<feature type="transmembrane region" description="Helical" evidence="1">
    <location>
        <begin position="65"/>
        <end position="86"/>
    </location>
</feature>
<keyword evidence="3" id="KW-1185">Reference proteome</keyword>
<gene>
    <name evidence="2" type="ORF">DEO72_LG10g2110</name>
</gene>
<accession>A0A4D6NC33</accession>
<proteinExistence type="predicted"/>
<dbReference type="EMBL" id="CP039354">
    <property type="protein sequence ID" value="QCE10878.1"/>
    <property type="molecule type" value="Genomic_DNA"/>
</dbReference>
<evidence type="ECO:0000256" key="1">
    <source>
        <dbReference type="SAM" id="Phobius"/>
    </source>
</evidence>
<protein>
    <submittedName>
        <fullName evidence="2">Uncharacterized protein</fullName>
    </submittedName>
</protein>
<keyword evidence="1" id="KW-1133">Transmembrane helix</keyword>
<keyword evidence="1" id="KW-0472">Membrane</keyword>
<evidence type="ECO:0000313" key="3">
    <source>
        <dbReference type="Proteomes" id="UP000501690"/>
    </source>
</evidence>
<sequence length="258" mass="29262">MGRYNWMRKQIWTRVGEGKFWDFLELYVPPYGTETATRHLTRAEGTLLFQCVGSEGVGLTGMIGLLFYNFGKHCAVLAIFMCWIAFQLRPLGDGFKNKEPLEHGAFGGGVGSARRYLQKQGFMGRLAPSDKRLPSSDLQLIFALQRLGNARRKSKGQRACSMTFLDLWLRMVGKTRGGRRMWPGDIGNQCEYTICGSYGRTNCGSYGNFTWRYGWWFVIGYSRTCIYELLLVEGRITIVACVAAKDISRSSFEDVERG</sequence>
<reference evidence="2 3" key="1">
    <citation type="submission" date="2019-04" db="EMBL/GenBank/DDBJ databases">
        <title>An improved genome assembly and genetic linkage map for asparagus bean, Vigna unguiculata ssp. sesquipedialis.</title>
        <authorList>
            <person name="Xia Q."/>
            <person name="Zhang R."/>
            <person name="Dong Y."/>
        </authorList>
    </citation>
    <scope>NUCLEOTIDE SEQUENCE [LARGE SCALE GENOMIC DNA]</scope>
    <source>
        <tissue evidence="2">Leaf</tissue>
    </source>
</reference>
<evidence type="ECO:0000313" key="2">
    <source>
        <dbReference type="EMBL" id="QCE10878.1"/>
    </source>
</evidence>
<name>A0A4D6NC33_VIGUN</name>
<dbReference type="AlphaFoldDB" id="A0A4D6NC33"/>
<keyword evidence="1" id="KW-0812">Transmembrane</keyword>
<organism evidence="2 3">
    <name type="scientific">Vigna unguiculata</name>
    <name type="common">Cowpea</name>
    <dbReference type="NCBI Taxonomy" id="3917"/>
    <lineage>
        <taxon>Eukaryota</taxon>
        <taxon>Viridiplantae</taxon>
        <taxon>Streptophyta</taxon>
        <taxon>Embryophyta</taxon>
        <taxon>Tracheophyta</taxon>
        <taxon>Spermatophyta</taxon>
        <taxon>Magnoliopsida</taxon>
        <taxon>eudicotyledons</taxon>
        <taxon>Gunneridae</taxon>
        <taxon>Pentapetalae</taxon>
        <taxon>rosids</taxon>
        <taxon>fabids</taxon>
        <taxon>Fabales</taxon>
        <taxon>Fabaceae</taxon>
        <taxon>Papilionoideae</taxon>
        <taxon>50 kb inversion clade</taxon>
        <taxon>NPAAA clade</taxon>
        <taxon>indigoferoid/millettioid clade</taxon>
        <taxon>Phaseoleae</taxon>
        <taxon>Vigna</taxon>
    </lineage>
</organism>
<dbReference type="Proteomes" id="UP000501690">
    <property type="component" value="Linkage Group LG10"/>
</dbReference>